<comment type="caution">
    <text evidence="7">The sequence shown here is derived from an EMBL/GenBank/DDBJ whole genome shotgun (WGS) entry which is preliminary data.</text>
</comment>
<evidence type="ECO:0000313" key="7">
    <source>
        <dbReference type="EMBL" id="GGJ29746.1"/>
    </source>
</evidence>
<evidence type="ECO:0000256" key="1">
    <source>
        <dbReference type="ARBA" id="ARBA00005417"/>
    </source>
</evidence>
<organism evidence="7 8">
    <name type="scientific">Deinococcus roseus</name>
    <dbReference type="NCBI Taxonomy" id="392414"/>
    <lineage>
        <taxon>Bacteria</taxon>
        <taxon>Thermotogati</taxon>
        <taxon>Deinococcota</taxon>
        <taxon>Deinococci</taxon>
        <taxon>Deinococcales</taxon>
        <taxon>Deinococcaceae</taxon>
        <taxon>Deinococcus</taxon>
    </lineage>
</organism>
<evidence type="ECO:0000256" key="3">
    <source>
        <dbReference type="ARBA" id="ARBA00022741"/>
    </source>
</evidence>
<dbReference type="InterPro" id="IPR003439">
    <property type="entry name" value="ABC_transporter-like_ATP-bd"/>
</dbReference>
<keyword evidence="4 7" id="KW-0067">ATP-binding</keyword>
<evidence type="ECO:0000313" key="8">
    <source>
        <dbReference type="Proteomes" id="UP000632222"/>
    </source>
</evidence>
<evidence type="ECO:0000256" key="2">
    <source>
        <dbReference type="ARBA" id="ARBA00022448"/>
    </source>
</evidence>
<comment type="similarity">
    <text evidence="1">Belongs to the ABC transporter superfamily.</text>
</comment>
<dbReference type="SMART" id="SM00382">
    <property type="entry name" value="AAA"/>
    <property type="match status" value="1"/>
</dbReference>
<dbReference type="Proteomes" id="UP000632222">
    <property type="component" value="Unassembled WGS sequence"/>
</dbReference>
<dbReference type="RefSeq" id="WP_189001910.1">
    <property type="nucleotide sequence ID" value="NZ_BMOD01000004.1"/>
</dbReference>
<gene>
    <name evidence="7" type="primary">berA</name>
    <name evidence="7" type="ORF">GCM10008938_14740</name>
</gene>
<keyword evidence="2" id="KW-0813">Transport</keyword>
<evidence type="ECO:0000256" key="4">
    <source>
        <dbReference type="ARBA" id="ARBA00022840"/>
    </source>
</evidence>
<feature type="domain" description="Guanylate kinase-like" evidence="5">
    <location>
        <begin position="44"/>
        <end position="259"/>
    </location>
</feature>
<dbReference type="GO" id="GO:0005524">
    <property type="term" value="F:ATP binding"/>
    <property type="evidence" value="ECO:0007669"/>
    <property type="project" value="UniProtKB-KW"/>
</dbReference>
<feature type="domain" description="ABC transporter" evidence="6">
    <location>
        <begin position="19"/>
        <end position="244"/>
    </location>
</feature>
<dbReference type="Gene3D" id="3.40.50.300">
    <property type="entry name" value="P-loop containing nucleotide triphosphate hydrolases"/>
    <property type="match status" value="1"/>
</dbReference>
<dbReference type="InterPro" id="IPR027417">
    <property type="entry name" value="P-loop_NTPase"/>
</dbReference>
<dbReference type="CDD" id="cd03230">
    <property type="entry name" value="ABC_DR_subfamily_A"/>
    <property type="match status" value="1"/>
</dbReference>
<dbReference type="InterPro" id="IPR008144">
    <property type="entry name" value="Guanylate_kin-like_dom"/>
</dbReference>
<sequence length="313" mass="34897">MTHAYLSSAALQAEHHLPLSIQGLTVQERKHNILEDLWLDLQPGQTTVLLGPNGAGKSTLMHTLMGLIQPTTGTAQVFGHDVFTDGVQARARTALVSDSIGLLESFTVLEHFEYGQDLQPNWNQGRALEVAKHLQIPLNQQARKLSKGQKMALRTAYAFGSQPELLLLDEPTNGLDPENRSRFLSLMVDFVATGGTVLMSTHVLSEIETLADRLVIMKRGTLLLNAEMEDLRQHRNLVHVNFEQELNDHQLARLRNLPGVYKLGARGRSLTLHVRGEVALLAQMIEQEFPVLNLHIQPFMLEQIYTEAMGGQL</sequence>
<dbReference type="SUPFAM" id="SSF52540">
    <property type="entry name" value="P-loop containing nucleoside triphosphate hydrolases"/>
    <property type="match status" value="1"/>
</dbReference>
<keyword evidence="3" id="KW-0547">Nucleotide-binding</keyword>
<keyword evidence="8" id="KW-1185">Reference proteome</keyword>
<dbReference type="PROSITE" id="PS50893">
    <property type="entry name" value="ABC_TRANSPORTER_2"/>
    <property type="match status" value="1"/>
</dbReference>
<dbReference type="Pfam" id="PF00005">
    <property type="entry name" value="ABC_tran"/>
    <property type="match status" value="1"/>
</dbReference>
<protein>
    <submittedName>
        <fullName evidence="7">ABC transporter ATP-binding protein</fullName>
    </submittedName>
</protein>
<dbReference type="PANTHER" id="PTHR43335">
    <property type="entry name" value="ABC TRANSPORTER, ATP-BINDING PROTEIN"/>
    <property type="match status" value="1"/>
</dbReference>
<evidence type="ECO:0000259" key="5">
    <source>
        <dbReference type="PROSITE" id="PS50052"/>
    </source>
</evidence>
<name>A0ABQ2CX66_9DEIO</name>
<reference evidence="8" key="1">
    <citation type="journal article" date="2019" name="Int. J. Syst. Evol. Microbiol.">
        <title>The Global Catalogue of Microorganisms (GCM) 10K type strain sequencing project: providing services to taxonomists for standard genome sequencing and annotation.</title>
        <authorList>
            <consortium name="The Broad Institute Genomics Platform"/>
            <consortium name="The Broad Institute Genome Sequencing Center for Infectious Disease"/>
            <person name="Wu L."/>
            <person name="Ma J."/>
        </authorList>
    </citation>
    <scope>NUCLEOTIDE SEQUENCE [LARGE SCALE GENOMIC DNA]</scope>
    <source>
        <strain evidence="8">JCM 14370</strain>
    </source>
</reference>
<dbReference type="PROSITE" id="PS50052">
    <property type="entry name" value="GUANYLATE_KINASE_2"/>
    <property type="match status" value="1"/>
</dbReference>
<dbReference type="PANTHER" id="PTHR43335:SF4">
    <property type="entry name" value="ABC TRANSPORTER, ATP-BINDING PROTEIN"/>
    <property type="match status" value="1"/>
</dbReference>
<dbReference type="InterPro" id="IPR003593">
    <property type="entry name" value="AAA+_ATPase"/>
</dbReference>
<proteinExistence type="inferred from homology"/>
<accession>A0ABQ2CX66</accession>
<dbReference type="EMBL" id="BMOD01000004">
    <property type="protein sequence ID" value="GGJ29746.1"/>
    <property type="molecule type" value="Genomic_DNA"/>
</dbReference>
<evidence type="ECO:0000259" key="6">
    <source>
        <dbReference type="PROSITE" id="PS50893"/>
    </source>
</evidence>